<protein>
    <submittedName>
        <fullName evidence="2">Uncharacterized protein</fullName>
    </submittedName>
</protein>
<organism evidence="2 3">
    <name type="scientific">Geotrichum candidum</name>
    <name type="common">Oospora lactis</name>
    <name type="synonym">Dipodascus geotrichum</name>
    <dbReference type="NCBI Taxonomy" id="1173061"/>
    <lineage>
        <taxon>Eukaryota</taxon>
        <taxon>Fungi</taxon>
        <taxon>Dikarya</taxon>
        <taxon>Ascomycota</taxon>
        <taxon>Saccharomycotina</taxon>
        <taxon>Dipodascomycetes</taxon>
        <taxon>Dipodascales</taxon>
        <taxon>Dipodascaceae</taxon>
        <taxon>Geotrichum</taxon>
    </lineage>
</organism>
<gene>
    <name evidence="2" type="ORF">DV451_001163</name>
</gene>
<feature type="compositionally biased region" description="Low complexity" evidence="1">
    <location>
        <begin position="42"/>
        <end position="53"/>
    </location>
</feature>
<dbReference type="Proteomes" id="UP000750522">
    <property type="component" value="Unassembled WGS sequence"/>
</dbReference>
<evidence type="ECO:0000313" key="3">
    <source>
        <dbReference type="Proteomes" id="UP000750522"/>
    </source>
</evidence>
<reference evidence="2" key="2">
    <citation type="submission" date="2020-01" db="EMBL/GenBank/DDBJ databases">
        <authorList>
            <person name="Perkins V."/>
            <person name="Lessard M.-H."/>
            <person name="Dugat-Bony E."/>
            <person name="Frenette M."/>
            <person name="Labrie S."/>
        </authorList>
    </citation>
    <scope>NUCLEOTIDE SEQUENCE</scope>
    <source>
        <strain evidence="2">LMA-70</strain>
    </source>
</reference>
<evidence type="ECO:0000256" key="1">
    <source>
        <dbReference type="SAM" id="MobiDB-lite"/>
    </source>
</evidence>
<sequence>MSVIVTLHLLSKREQKIVEDGVEGVRITREVEAEQEVQNGSATGTVEAVATTTPDDETPAEEVEAVVHFEEEDAEETDAEIESAVASDHIESDDTVHGIN</sequence>
<name>A0A9P5G9W9_GEOCN</name>
<feature type="region of interest" description="Disordered" evidence="1">
    <location>
        <begin position="35"/>
        <end position="100"/>
    </location>
</feature>
<feature type="compositionally biased region" description="Basic and acidic residues" evidence="1">
    <location>
        <begin position="88"/>
        <end position="100"/>
    </location>
</feature>
<comment type="caution">
    <text evidence="2">The sequence shown here is derived from an EMBL/GenBank/DDBJ whole genome shotgun (WGS) entry which is preliminary data.</text>
</comment>
<proteinExistence type="predicted"/>
<evidence type="ECO:0000313" key="2">
    <source>
        <dbReference type="EMBL" id="KAF5103935.1"/>
    </source>
</evidence>
<feature type="compositionally biased region" description="Acidic residues" evidence="1">
    <location>
        <begin position="54"/>
        <end position="81"/>
    </location>
</feature>
<reference evidence="2" key="1">
    <citation type="journal article" date="2020" name="Front. Microbiol.">
        <title>Phenotypic and Genetic Characterization of the Cheese Ripening Yeast Geotrichum candidum.</title>
        <authorList>
            <person name="Perkins V."/>
            <person name="Vignola S."/>
            <person name="Lessard M.H."/>
            <person name="Plante P.L."/>
            <person name="Corbeil J."/>
            <person name="Dugat-Bony E."/>
            <person name="Frenette M."/>
            <person name="Labrie S."/>
        </authorList>
    </citation>
    <scope>NUCLEOTIDE SEQUENCE</scope>
    <source>
        <strain evidence="2">LMA-70</strain>
    </source>
</reference>
<accession>A0A9P5G9W9</accession>
<dbReference type="EMBL" id="QQZK01000016">
    <property type="protein sequence ID" value="KAF5103935.1"/>
    <property type="molecule type" value="Genomic_DNA"/>
</dbReference>
<dbReference type="AlphaFoldDB" id="A0A9P5G9W9"/>